<comment type="caution">
    <text evidence="6">The sequence shown here is derived from an EMBL/GenBank/DDBJ whole genome shotgun (WGS) entry which is preliminary data.</text>
</comment>
<feature type="signal peptide" evidence="2">
    <location>
        <begin position="1"/>
        <end position="21"/>
    </location>
</feature>
<evidence type="ECO:0000313" key="6">
    <source>
        <dbReference type="EMBL" id="MDJ1645477.1"/>
    </source>
</evidence>
<feature type="region of interest" description="Disordered" evidence="1">
    <location>
        <begin position="124"/>
        <end position="154"/>
    </location>
</feature>
<evidence type="ECO:0000259" key="3">
    <source>
        <dbReference type="Pfam" id="PF26360"/>
    </source>
</evidence>
<dbReference type="Pfam" id="PF26361">
    <property type="entry name" value="MIB_arm"/>
    <property type="match status" value="1"/>
</dbReference>
<gene>
    <name evidence="6" type="ORF">QLQ80_00015</name>
</gene>
<evidence type="ECO:0000256" key="2">
    <source>
        <dbReference type="SAM" id="SignalP"/>
    </source>
</evidence>
<protein>
    <submittedName>
        <fullName evidence="6">Immunoglobulin-blocking virulence protein</fullName>
    </submittedName>
</protein>
<proteinExistence type="predicted"/>
<dbReference type="NCBIfam" id="TIGR04526">
    <property type="entry name" value="predic_Ig_block"/>
    <property type="match status" value="1"/>
</dbReference>
<evidence type="ECO:0000256" key="1">
    <source>
        <dbReference type="SAM" id="MobiDB-lite"/>
    </source>
</evidence>
<evidence type="ECO:0000259" key="4">
    <source>
        <dbReference type="Pfam" id="PF26361"/>
    </source>
</evidence>
<accession>A0AAJ1UWC9</accession>
<feature type="domain" description="Mycoplasma immunoglobulin binding protein arm" evidence="4">
    <location>
        <begin position="238"/>
        <end position="389"/>
    </location>
</feature>
<evidence type="ECO:0000313" key="7">
    <source>
        <dbReference type="Proteomes" id="UP001224428"/>
    </source>
</evidence>
<keyword evidence="2" id="KW-0732">Signal</keyword>
<dbReference type="EMBL" id="JASDDP010000001">
    <property type="protein sequence ID" value="MDJ1645477.1"/>
    <property type="molecule type" value="Genomic_DNA"/>
</dbReference>
<sequence length="806" mass="90273">MKRKNRTLLLSSILTSMPLLAASGYFGLKYSSGDGNLNIFKENNDKLQSNGRSQNNTRNYISDFNFENEVPKIEPKKDPIPLEIPKTEKPININENKLSPFIPKKEKDKPQKIIKAPNIDVKPQVIPNLKPSENITTPSIPSPNPVPSHTPNTSSSSIFDSFKNLFSSSNSNSSSNSYRFSNGTKTRVGKTVELHGVNVNIEVDEIRPRDTFSDDDDIKNWKGYIAEVVPSSVRVQVTDELIKGAVKDATTAIQTKFAEEDKKIFNGTDGYGEIANRVKQIQLNWANYYENKFEKYEKLFMSNNVQNFLTEEGKAKYSSIVSIEAAKTSQDKKIERFIELFNVFDYSKLSAVSQRVKDFLKEGLYIEKAERNVYVNENGELDSYAFTPLYNSVTGRMTRDNSEKRPFAFNETWPISPEGILNNDTPGWTKSEDLTTSQFKEFGVSSTDGIKIYKKIKNAENKAGKLSEGYVIDIDASNSSGLAKTAKLIKDLTDKKKVITQYRISNVGLTNNNNDATFSEIMKALPDTVPQLTLILEGSNTKFLKHLEKKKIDQLDLFTTKNNGVIDGKSWSINPWALKGVAWVNTNDYNSGIGYIPGVTVASRIVFDSLYFDQEDVKDNNLERINKGLRMAYYVRNNEGIFQGSFGNGLRPDHDEGNNSYPVELDLSRTDLKTLKGLIFYDKNKPNNKHRKLLKLTFKGSGDKFEVPAADLDQAQYDVLDLVSPGPPRARIDFSTSVNSIKLTGAGNISGDGFKNLNILLERGSGLNGNQTTIYVDSSNTQLKETLKSRGFKVEVSSAATEQKLN</sequence>
<dbReference type="Proteomes" id="UP001224428">
    <property type="component" value="Unassembled WGS sequence"/>
</dbReference>
<reference evidence="6" key="1">
    <citation type="submission" date="2023-05" db="EMBL/GenBank/DDBJ databases">
        <title>Mycoplasma phocimorsus sp. nov., isolated from Scandinavian patients with seal finger or septic arthritis after contact with seals.</title>
        <authorList>
            <person name="Skafte-Holm A."/>
            <person name="Pedersen T.R."/>
            <person name="Froelund M."/>
            <person name="Stegger M."/>
            <person name="Qvortrup K."/>
            <person name="Michaels D.L."/>
            <person name="Brown D.R."/>
            <person name="Jensen J.S."/>
        </authorList>
    </citation>
    <scope>NUCLEOTIDE SEQUENCE</scope>
    <source>
        <strain evidence="6">M5725</strain>
    </source>
</reference>
<dbReference type="InterPro" id="IPR058861">
    <property type="entry name" value="MIB_arm"/>
</dbReference>
<dbReference type="Pfam" id="PF26360">
    <property type="entry name" value="MIB_M1"/>
    <property type="match status" value="1"/>
</dbReference>
<dbReference type="InterPro" id="IPR030942">
    <property type="entry name" value="Mycoplas_M_dom"/>
</dbReference>
<organism evidence="6 7">
    <name type="scientific">Mycoplasma phocimorsus</name>
    <dbReference type="NCBI Taxonomy" id="3045839"/>
    <lineage>
        <taxon>Bacteria</taxon>
        <taxon>Bacillati</taxon>
        <taxon>Mycoplasmatota</taxon>
        <taxon>Mollicutes</taxon>
        <taxon>Mycoplasmataceae</taxon>
        <taxon>Mycoplasma</taxon>
    </lineage>
</organism>
<dbReference type="RefSeq" id="WP_283827051.1">
    <property type="nucleotide sequence ID" value="NZ_JASDDP010000001.1"/>
</dbReference>
<dbReference type="InterPro" id="IPR058860">
    <property type="entry name" value="MIB_M2"/>
</dbReference>
<feature type="domain" description="IgG-blocking virulence" evidence="3">
    <location>
        <begin position="393"/>
        <end position="595"/>
    </location>
</feature>
<dbReference type="NCBIfam" id="TIGR04524">
    <property type="entry name" value="mycoplas_M_dom"/>
    <property type="match status" value="1"/>
</dbReference>
<evidence type="ECO:0000259" key="5">
    <source>
        <dbReference type="Pfam" id="PF26364"/>
    </source>
</evidence>
<feature type="chain" id="PRO_5042513414" evidence="2">
    <location>
        <begin position="22"/>
        <end position="806"/>
    </location>
</feature>
<dbReference type="AlphaFoldDB" id="A0AAJ1UWC9"/>
<name>A0AAJ1UWC9_9MOLU</name>
<feature type="domain" description="Mycoplasma immunoglobulin binding protein M2" evidence="5">
    <location>
        <begin position="607"/>
        <end position="795"/>
    </location>
</feature>
<dbReference type="InterPro" id="IPR030941">
    <property type="entry name" value="Predic_Ig_block"/>
</dbReference>
<dbReference type="Pfam" id="PF26364">
    <property type="entry name" value="MIB_M2"/>
    <property type="match status" value="1"/>
</dbReference>
<keyword evidence="7" id="KW-1185">Reference proteome</keyword>